<dbReference type="AlphaFoldDB" id="A0AB73M0Z0"/>
<dbReference type="RefSeq" id="WP_070930238.1">
    <property type="nucleotide sequence ID" value="NZ_CP118919.1"/>
</dbReference>
<dbReference type="InterPro" id="IPR026954">
    <property type="entry name" value="PknH-like_Extracell"/>
</dbReference>
<evidence type="ECO:0000313" key="4">
    <source>
        <dbReference type="Proteomes" id="UP000180113"/>
    </source>
</evidence>
<dbReference type="InterPro" id="IPR038232">
    <property type="entry name" value="PknH-like_Extracell_sf"/>
</dbReference>
<dbReference type="Gene3D" id="3.40.1000.70">
    <property type="entry name" value="PknH-like extracellular domain"/>
    <property type="match status" value="1"/>
</dbReference>
<protein>
    <submittedName>
        <fullName evidence="3">Sensor domain-containing protein</fullName>
    </submittedName>
</protein>
<organism evidence="3 4">
    <name type="scientific">Mycobacteroides chelonae</name>
    <name type="common">Mycobacterium chelonae</name>
    <dbReference type="NCBI Taxonomy" id="1774"/>
    <lineage>
        <taxon>Bacteria</taxon>
        <taxon>Bacillati</taxon>
        <taxon>Actinomycetota</taxon>
        <taxon>Actinomycetes</taxon>
        <taxon>Mycobacteriales</taxon>
        <taxon>Mycobacteriaceae</taxon>
        <taxon>Mycobacteroides</taxon>
    </lineage>
</organism>
<evidence type="ECO:0000313" key="3">
    <source>
        <dbReference type="EMBL" id="OHT49815.1"/>
    </source>
</evidence>
<dbReference type="Proteomes" id="UP000180113">
    <property type="component" value="Unassembled WGS sequence"/>
</dbReference>
<accession>A0AB73M0Z0</accession>
<evidence type="ECO:0000256" key="1">
    <source>
        <dbReference type="SAM" id="MobiDB-lite"/>
    </source>
</evidence>
<dbReference type="EMBL" id="MLHW01000014">
    <property type="protein sequence ID" value="OHT49815.1"/>
    <property type="molecule type" value="Genomic_DNA"/>
</dbReference>
<comment type="caution">
    <text evidence="3">The sequence shown here is derived from an EMBL/GenBank/DDBJ whole genome shotgun (WGS) entry which is preliminary data.</text>
</comment>
<sequence length="206" mass="22541">MLPDQTELSEALGSPMQARYGGRPGGVQVLPNGMADTSPVECIKVHAPAMRHTYGQAPVRAAIRITWKTERGHMQFPTPDLRTTFGVVELDTPDSARSWYRRFADDWRRCSDKTAVIDRANYTLRYGIGRTSDAGDLLTTVLMFSGTGSSRPVPVQRALARVSRYLIDVEVMDLAALRNPAEPGTTGKAEAIAQLITDKINTGGHV</sequence>
<proteinExistence type="predicted"/>
<feature type="domain" description="PknH-like extracellular" evidence="2">
    <location>
        <begin position="1"/>
        <end position="199"/>
    </location>
</feature>
<feature type="region of interest" description="Disordered" evidence="1">
    <location>
        <begin position="1"/>
        <end position="24"/>
    </location>
</feature>
<evidence type="ECO:0000259" key="2">
    <source>
        <dbReference type="Pfam" id="PF14032"/>
    </source>
</evidence>
<name>A0AB73M0Z0_MYCCH</name>
<dbReference type="Pfam" id="PF14032">
    <property type="entry name" value="PknH_C"/>
    <property type="match status" value="1"/>
</dbReference>
<gene>
    <name evidence="3" type="ORF">BKG62_17680</name>
</gene>
<reference evidence="3 4" key="1">
    <citation type="submission" date="2016-10" db="EMBL/GenBank/DDBJ databases">
        <title>Evaluation of Human, Animal and Environmental Mycobacterium chelonae Isolates by Core Genome Phylogenomic Analysis, Targeted Gene Comparison, and Anti-microbial Susceptibility Patterns: A Tale of Mistaken Identities.</title>
        <authorList>
            <person name="Fogelson S.B."/>
            <person name="Camus A.C."/>
            <person name="Lorenz W."/>
            <person name="Vasireddy R."/>
            <person name="Vasireddy S."/>
            <person name="Smith T."/>
            <person name="Brown-Elliott B.A."/>
            <person name="Wallace R.J.Jr."/>
            <person name="Hasan N.A."/>
            <person name="Reischl U."/>
            <person name="Sanchez S."/>
        </authorList>
    </citation>
    <scope>NUCLEOTIDE SEQUENCE [LARGE SCALE GENOMIC DNA]</scope>
    <source>
        <strain evidence="3 4">42895</strain>
    </source>
</reference>